<dbReference type="EMBL" id="SGPK01000193">
    <property type="protein sequence ID" value="THH06482.1"/>
    <property type="molecule type" value="Genomic_DNA"/>
</dbReference>
<dbReference type="InterPro" id="IPR000073">
    <property type="entry name" value="AB_hydrolase_1"/>
</dbReference>
<sequence>MSGIQLKCTTHTLHIPEGEFFDVSVKHYGELDEGLASDSKAARVILFLAHGAGLHKELYEPFLSDLKVLQTKRGNSLSKVVSDAWAIDCPNHGDSALLNEKKLLASNNRFTSPTDYAQAFLALMDSGLIPDVGSRPIVFVGHSAGTATVIFSAAEVIARRRPLQFASLILLEAPNIATPLASPEDVIAKWNEHCPFYVKVINAKKDKFPSKSAALAQLRTRLPYNTWDERALELHTNNKEHGLRSLPTMFYPEDKTGFTTKCYKLHESAAFSSDEDSLKLARTLPELCKVLPVHLVYAENSFLRPSHEEITLLSTGKSAKYPCPPYASVTLVPDAGHLIVQDAPSVTAECVLDAINLHSKGNETCGMRRLLSRL</sequence>
<name>A0A4S4L4X9_9AGAM</name>
<dbReference type="OrthoDB" id="94039at2759"/>
<organism evidence="2 3">
    <name type="scientific">Phellinidium pouzarii</name>
    <dbReference type="NCBI Taxonomy" id="167371"/>
    <lineage>
        <taxon>Eukaryota</taxon>
        <taxon>Fungi</taxon>
        <taxon>Dikarya</taxon>
        <taxon>Basidiomycota</taxon>
        <taxon>Agaricomycotina</taxon>
        <taxon>Agaricomycetes</taxon>
        <taxon>Hymenochaetales</taxon>
        <taxon>Hymenochaetaceae</taxon>
        <taxon>Phellinidium</taxon>
    </lineage>
</organism>
<reference evidence="2 3" key="1">
    <citation type="submission" date="2019-02" db="EMBL/GenBank/DDBJ databases">
        <title>Genome sequencing of the rare red list fungi Phellinidium pouzarii.</title>
        <authorList>
            <person name="Buettner E."/>
            <person name="Kellner H."/>
        </authorList>
    </citation>
    <scope>NUCLEOTIDE SEQUENCE [LARGE SCALE GENOMIC DNA]</scope>
    <source>
        <strain evidence="2 3">DSM 108285</strain>
    </source>
</reference>
<keyword evidence="3" id="KW-1185">Reference proteome</keyword>
<feature type="domain" description="AB hydrolase-1" evidence="1">
    <location>
        <begin position="47"/>
        <end position="348"/>
    </location>
</feature>
<evidence type="ECO:0000259" key="1">
    <source>
        <dbReference type="Pfam" id="PF12697"/>
    </source>
</evidence>
<dbReference type="Proteomes" id="UP000308199">
    <property type="component" value="Unassembled WGS sequence"/>
</dbReference>
<gene>
    <name evidence="2" type="ORF">EW145_g4060</name>
</gene>
<comment type="caution">
    <text evidence="2">The sequence shown here is derived from an EMBL/GenBank/DDBJ whole genome shotgun (WGS) entry which is preliminary data.</text>
</comment>
<dbReference type="InterPro" id="IPR029058">
    <property type="entry name" value="AB_hydrolase_fold"/>
</dbReference>
<dbReference type="AlphaFoldDB" id="A0A4S4L4X9"/>
<proteinExistence type="predicted"/>
<evidence type="ECO:0000313" key="3">
    <source>
        <dbReference type="Proteomes" id="UP000308199"/>
    </source>
</evidence>
<accession>A0A4S4L4X9</accession>
<protein>
    <recommendedName>
        <fullName evidence="1">AB hydrolase-1 domain-containing protein</fullName>
    </recommendedName>
</protein>
<dbReference type="SUPFAM" id="SSF53474">
    <property type="entry name" value="alpha/beta-Hydrolases"/>
    <property type="match status" value="1"/>
</dbReference>
<evidence type="ECO:0000313" key="2">
    <source>
        <dbReference type="EMBL" id="THH06482.1"/>
    </source>
</evidence>
<dbReference type="Gene3D" id="3.40.50.1820">
    <property type="entry name" value="alpha/beta hydrolase"/>
    <property type="match status" value="1"/>
</dbReference>
<dbReference type="Pfam" id="PF12697">
    <property type="entry name" value="Abhydrolase_6"/>
    <property type="match status" value="1"/>
</dbReference>